<dbReference type="RefSeq" id="WP_350412753.1">
    <property type="nucleotide sequence ID" value="NZ_JBEOKT010000010.1"/>
</dbReference>
<sequence>MTYQYLYNQENLESICKDRPLITSERHEVNDFYGQAYVLKRYCGLSEYKSLKLVYEHSLKLHSEIWEEDLKAPFNTAFTSSRSRYKCFKKTNKFKFVFPIGPPLLYAKDIVEQRLKKKDLDISCERRGTIVFPSHSTHHISAEFDTLSFINSLLKFSEEFKPITICIYWKDYLQGKHLLYEQYGFKVISAGHIFDKYFLLRFYDICRQFKYSYANNIGSDLFYSSLCGCQYFCDYNIKIEHKNPNKFELHFDNSELLKNKNIAQKLFKFPSELTSEKVDFIETIAGTGYKRDKKTLLFLILSAEFIWKMRGIKARGKKYLYNLLK</sequence>
<dbReference type="Proteomes" id="UP001476807">
    <property type="component" value="Unassembled WGS sequence"/>
</dbReference>
<organism evidence="1 2">
    <name type="scientific">Pontibacter populi</name>
    <dbReference type="NCBI Taxonomy" id="890055"/>
    <lineage>
        <taxon>Bacteria</taxon>
        <taxon>Pseudomonadati</taxon>
        <taxon>Bacteroidota</taxon>
        <taxon>Cytophagia</taxon>
        <taxon>Cytophagales</taxon>
        <taxon>Hymenobacteraceae</taxon>
        <taxon>Pontibacter</taxon>
    </lineage>
</organism>
<comment type="caution">
    <text evidence="1">The sequence shown here is derived from an EMBL/GenBank/DDBJ whole genome shotgun (WGS) entry which is preliminary data.</text>
</comment>
<protein>
    <recommendedName>
        <fullName evidence="3">BioF2-like acetyltransferase domain-containing protein</fullName>
    </recommendedName>
</protein>
<evidence type="ECO:0000313" key="2">
    <source>
        <dbReference type="Proteomes" id="UP001476807"/>
    </source>
</evidence>
<keyword evidence="2" id="KW-1185">Reference proteome</keyword>
<proteinExistence type="predicted"/>
<evidence type="ECO:0000313" key="1">
    <source>
        <dbReference type="EMBL" id="MER2998303.1"/>
    </source>
</evidence>
<evidence type="ECO:0008006" key="3">
    <source>
        <dbReference type="Google" id="ProtNLM"/>
    </source>
</evidence>
<reference evidence="1 2" key="1">
    <citation type="submission" date="2024-06" db="EMBL/GenBank/DDBJ databases">
        <title>Pontibacter populi HYL7-15.</title>
        <authorList>
            <person name="Kim M.K."/>
        </authorList>
    </citation>
    <scope>NUCLEOTIDE SEQUENCE [LARGE SCALE GENOMIC DNA]</scope>
    <source>
        <strain evidence="1 2">HYL7-15</strain>
    </source>
</reference>
<accession>A0ABV1RV81</accession>
<name>A0ABV1RV81_9BACT</name>
<dbReference type="EMBL" id="JBEOKT010000010">
    <property type="protein sequence ID" value="MER2998303.1"/>
    <property type="molecule type" value="Genomic_DNA"/>
</dbReference>
<gene>
    <name evidence="1" type="ORF">ABS362_12165</name>
</gene>